<dbReference type="AlphaFoldDB" id="A0A917ZMJ0"/>
<dbReference type="GO" id="GO:0008967">
    <property type="term" value="F:phosphoglycolate phosphatase activity"/>
    <property type="evidence" value="ECO:0007669"/>
    <property type="project" value="TreeGrafter"/>
</dbReference>
<name>A0A917ZMJ0_9ACTN</name>
<dbReference type="EMBL" id="BMMS01000009">
    <property type="protein sequence ID" value="GGO87243.1"/>
    <property type="molecule type" value="Genomic_DNA"/>
</dbReference>
<protein>
    <submittedName>
        <fullName evidence="1">Hydrolase</fullName>
    </submittedName>
</protein>
<dbReference type="GO" id="GO:0005829">
    <property type="term" value="C:cytosol"/>
    <property type="evidence" value="ECO:0007669"/>
    <property type="project" value="TreeGrafter"/>
</dbReference>
<dbReference type="Gene3D" id="3.40.50.1000">
    <property type="entry name" value="HAD superfamily/HAD-like"/>
    <property type="match status" value="1"/>
</dbReference>
<proteinExistence type="predicted"/>
<keyword evidence="2" id="KW-1185">Reference proteome</keyword>
<dbReference type="Proteomes" id="UP000641932">
    <property type="component" value="Unassembled WGS sequence"/>
</dbReference>
<dbReference type="GO" id="GO:0006281">
    <property type="term" value="P:DNA repair"/>
    <property type="evidence" value="ECO:0007669"/>
    <property type="project" value="TreeGrafter"/>
</dbReference>
<dbReference type="Pfam" id="PF00702">
    <property type="entry name" value="Hydrolase"/>
    <property type="match status" value="1"/>
</dbReference>
<keyword evidence="1" id="KW-0378">Hydrolase</keyword>
<accession>A0A917ZMJ0</accession>
<evidence type="ECO:0000313" key="1">
    <source>
        <dbReference type="EMBL" id="GGO87243.1"/>
    </source>
</evidence>
<dbReference type="RefSeq" id="WP_189131695.1">
    <property type="nucleotide sequence ID" value="NZ_BMMS01000009.1"/>
</dbReference>
<dbReference type="PANTHER" id="PTHR43434:SF1">
    <property type="entry name" value="PHOSPHOGLYCOLATE PHOSPHATASE"/>
    <property type="match status" value="1"/>
</dbReference>
<reference evidence="1" key="2">
    <citation type="submission" date="2020-09" db="EMBL/GenBank/DDBJ databases">
        <authorList>
            <person name="Sun Q."/>
            <person name="Zhou Y."/>
        </authorList>
    </citation>
    <scope>NUCLEOTIDE SEQUENCE</scope>
    <source>
        <strain evidence="1">CGMCC 4.7201</strain>
    </source>
</reference>
<organism evidence="1 2">
    <name type="scientific">Wenjunlia tyrosinilytica</name>
    <dbReference type="NCBI Taxonomy" id="1544741"/>
    <lineage>
        <taxon>Bacteria</taxon>
        <taxon>Bacillati</taxon>
        <taxon>Actinomycetota</taxon>
        <taxon>Actinomycetes</taxon>
        <taxon>Kitasatosporales</taxon>
        <taxon>Streptomycetaceae</taxon>
        <taxon>Wenjunlia</taxon>
    </lineage>
</organism>
<sequence length="245" mass="26023">MTPTDSDWSERPDFAVLHPLLKGAECVLFDFDGPLCRLFANHPAPKVGARLKALVRARGHELCPPDATDDPHEVLRALAAPGSGARPALVAEINAALTAEEITAARSAGATPHAEGLVRDLVGMGVRIAITTNNAPAAAREYLNSSGLAGLFGPYVFGREAERVEEMKPSPDCLDRAMRALDMLPDACLMLGDSPSDVNAAKSANVRFIGYARTPHKATVLRAADADVVVSSLGYLREALYTTPR</sequence>
<dbReference type="SUPFAM" id="SSF56784">
    <property type="entry name" value="HAD-like"/>
    <property type="match status" value="1"/>
</dbReference>
<dbReference type="InterPro" id="IPR050155">
    <property type="entry name" value="HAD-like_hydrolase_sf"/>
</dbReference>
<reference evidence="1" key="1">
    <citation type="journal article" date="2014" name="Int. J. Syst. Evol. Microbiol.">
        <title>Complete genome sequence of Corynebacterium casei LMG S-19264T (=DSM 44701T), isolated from a smear-ripened cheese.</title>
        <authorList>
            <consortium name="US DOE Joint Genome Institute (JGI-PGF)"/>
            <person name="Walter F."/>
            <person name="Albersmeier A."/>
            <person name="Kalinowski J."/>
            <person name="Ruckert C."/>
        </authorList>
    </citation>
    <scope>NUCLEOTIDE SEQUENCE</scope>
    <source>
        <strain evidence="1">CGMCC 4.7201</strain>
    </source>
</reference>
<dbReference type="InterPro" id="IPR023214">
    <property type="entry name" value="HAD_sf"/>
</dbReference>
<dbReference type="InterPro" id="IPR036412">
    <property type="entry name" value="HAD-like_sf"/>
</dbReference>
<evidence type="ECO:0000313" key="2">
    <source>
        <dbReference type="Proteomes" id="UP000641932"/>
    </source>
</evidence>
<dbReference type="PANTHER" id="PTHR43434">
    <property type="entry name" value="PHOSPHOGLYCOLATE PHOSPHATASE"/>
    <property type="match status" value="1"/>
</dbReference>
<comment type="caution">
    <text evidence="1">The sequence shown here is derived from an EMBL/GenBank/DDBJ whole genome shotgun (WGS) entry which is preliminary data.</text>
</comment>
<gene>
    <name evidence="1" type="ORF">GCM10012280_25280</name>
</gene>